<dbReference type="Gene3D" id="3.90.220.20">
    <property type="entry name" value="DNA methylase specificity domains"/>
    <property type="match status" value="1"/>
</dbReference>
<dbReference type="EMBL" id="UINC01021219">
    <property type="protein sequence ID" value="SVA88297.1"/>
    <property type="molecule type" value="Genomic_DNA"/>
</dbReference>
<sequence>MQRAERQGPYPYHGATKVMDYVDDFLFEGTYVLLAEDVSVHTREGAPVVQLVHGQFWVNNHAHIL</sequence>
<reference evidence="3" key="1">
    <citation type="submission" date="2018-05" db="EMBL/GenBank/DDBJ databases">
        <authorList>
            <person name="Lanie J.A."/>
            <person name="Ng W.-L."/>
            <person name="Kazmierczak K.M."/>
            <person name="Andrzejewski T.M."/>
            <person name="Davidsen T.M."/>
            <person name="Wayne K.J."/>
            <person name="Tettelin H."/>
            <person name="Glass J.I."/>
            <person name="Rusch D."/>
            <person name="Podicherti R."/>
            <person name="Tsui H.-C.T."/>
            <person name="Winkler M.E."/>
        </authorList>
    </citation>
    <scope>NUCLEOTIDE SEQUENCE</scope>
</reference>
<gene>
    <name evidence="3" type="ORF">METZ01_LOCUS141151</name>
</gene>
<name>A0A381ZHS5_9ZZZZ</name>
<organism evidence="3">
    <name type="scientific">marine metagenome</name>
    <dbReference type="NCBI Taxonomy" id="408172"/>
    <lineage>
        <taxon>unclassified sequences</taxon>
        <taxon>metagenomes</taxon>
        <taxon>ecological metagenomes</taxon>
    </lineage>
</organism>
<dbReference type="AlphaFoldDB" id="A0A381ZHS5"/>
<dbReference type="GO" id="GO:0003677">
    <property type="term" value="F:DNA binding"/>
    <property type="evidence" value="ECO:0007669"/>
    <property type="project" value="UniProtKB-KW"/>
</dbReference>
<proteinExistence type="predicted"/>
<evidence type="ECO:0000256" key="1">
    <source>
        <dbReference type="ARBA" id="ARBA00022747"/>
    </source>
</evidence>
<accession>A0A381ZHS5</accession>
<dbReference type="GO" id="GO:0009307">
    <property type="term" value="P:DNA restriction-modification system"/>
    <property type="evidence" value="ECO:0007669"/>
    <property type="project" value="UniProtKB-KW"/>
</dbReference>
<feature type="non-terminal residue" evidence="3">
    <location>
        <position position="65"/>
    </location>
</feature>
<keyword evidence="2" id="KW-0238">DNA-binding</keyword>
<protein>
    <submittedName>
        <fullName evidence="3">Uncharacterized protein</fullName>
    </submittedName>
</protein>
<evidence type="ECO:0000313" key="3">
    <source>
        <dbReference type="EMBL" id="SVA88297.1"/>
    </source>
</evidence>
<dbReference type="InterPro" id="IPR044946">
    <property type="entry name" value="Restrct_endonuc_typeI_TRD_sf"/>
</dbReference>
<evidence type="ECO:0000256" key="2">
    <source>
        <dbReference type="ARBA" id="ARBA00023125"/>
    </source>
</evidence>
<keyword evidence="1" id="KW-0680">Restriction system</keyword>